<dbReference type="GO" id="GO:0005524">
    <property type="term" value="F:ATP binding"/>
    <property type="evidence" value="ECO:0007669"/>
    <property type="project" value="UniProtKB-UniRule"/>
</dbReference>
<dbReference type="EMBL" id="KP660642">
    <property type="protein sequence ID" value="AMK08481.1"/>
    <property type="molecule type" value="Genomic_DNA"/>
</dbReference>
<dbReference type="NCBIfam" id="TIGR01494">
    <property type="entry name" value="ATPase_P-type"/>
    <property type="match status" value="1"/>
</dbReference>
<dbReference type="Pfam" id="PF00702">
    <property type="entry name" value="Hydrolase"/>
    <property type="match status" value="1"/>
</dbReference>
<dbReference type="InterPro" id="IPR036412">
    <property type="entry name" value="HAD-like_sf"/>
</dbReference>
<organism evidence="12">
    <name type="scientific">Pasteurella multocida</name>
    <dbReference type="NCBI Taxonomy" id="747"/>
    <lineage>
        <taxon>Bacteria</taxon>
        <taxon>Pseudomonadati</taxon>
        <taxon>Pseudomonadota</taxon>
        <taxon>Gammaproteobacteria</taxon>
        <taxon>Pasteurellales</taxon>
        <taxon>Pasteurellaceae</taxon>
        <taxon>Pasteurella</taxon>
    </lineage>
</organism>
<feature type="transmembrane region" description="Helical" evidence="10">
    <location>
        <begin position="178"/>
        <end position="200"/>
    </location>
</feature>
<evidence type="ECO:0000256" key="8">
    <source>
        <dbReference type="ARBA" id="ARBA00022989"/>
    </source>
</evidence>
<accession>A0A126QF78</accession>
<dbReference type="GO" id="GO:0043682">
    <property type="term" value="F:P-type divalent copper transporter activity"/>
    <property type="evidence" value="ECO:0007669"/>
    <property type="project" value="TreeGrafter"/>
</dbReference>
<dbReference type="Pfam" id="PF00403">
    <property type="entry name" value="HMA"/>
    <property type="match status" value="1"/>
</dbReference>
<dbReference type="PROSITE" id="PS00154">
    <property type="entry name" value="ATPASE_E1_E2"/>
    <property type="match status" value="1"/>
</dbReference>
<dbReference type="FunFam" id="3.30.70.100:FF:000005">
    <property type="entry name" value="Copper-exporting P-type ATPase A"/>
    <property type="match status" value="1"/>
</dbReference>
<feature type="transmembrane region" description="Helical" evidence="10">
    <location>
        <begin position="151"/>
        <end position="172"/>
    </location>
</feature>
<dbReference type="InterPro" id="IPR027256">
    <property type="entry name" value="P-typ_ATPase_IB"/>
</dbReference>
<dbReference type="PROSITE" id="PS50846">
    <property type="entry name" value="HMA_2"/>
    <property type="match status" value="1"/>
</dbReference>
<keyword evidence="5 10" id="KW-0547">Nucleotide-binding</keyword>
<keyword evidence="4 10" id="KW-0479">Metal-binding</keyword>
<dbReference type="NCBIfam" id="TIGR01525">
    <property type="entry name" value="ATPase-IB_hvy"/>
    <property type="match status" value="1"/>
</dbReference>
<dbReference type="Pfam" id="PF00122">
    <property type="entry name" value="E1-E2_ATPase"/>
    <property type="match status" value="1"/>
</dbReference>
<dbReference type="GO" id="GO:0016887">
    <property type="term" value="F:ATP hydrolysis activity"/>
    <property type="evidence" value="ECO:0007669"/>
    <property type="project" value="InterPro"/>
</dbReference>
<evidence type="ECO:0000256" key="4">
    <source>
        <dbReference type="ARBA" id="ARBA00022723"/>
    </source>
</evidence>
<dbReference type="InterPro" id="IPR006121">
    <property type="entry name" value="HMA_dom"/>
</dbReference>
<evidence type="ECO:0000256" key="6">
    <source>
        <dbReference type="ARBA" id="ARBA00022840"/>
    </source>
</evidence>
<feature type="transmembrane region" description="Helical" evidence="10">
    <location>
        <begin position="694"/>
        <end position="714"/>
    </location>
</feature>
<dbReference type="InterPro" id="IPR001757">
    <property type="entry name" value="P_typ_ATPase"/>
</dbReference>
<dbReference type="InterPro" id="IPR017969">
    <property type="entry name" value="Heavy-metal-associated_CS"/>
</dbReference>
<dbReference type="Gene3D" id="3.40.1110.10">
    <property type="entry name" value="Calcium-transporting ATPase, cytoplasmic domain N"/>
    <property type="match status" value="1"/>
</dbReference>
<name>A0A126QF78_PASMD</name>
<evidence type="ECO:0000313" key="12">
    <source>
        <dbReference type="EMBL" id="AMK08481.1"/>
    </source>
</evidence>
<dbReference type="InterPro" id="IPR023214">
    <property type="entry name" value="HAD_sf"/>
</dbReference>
<comment type="similarity">
    <text evidence="2 10">Belongs to the cation transport ATPase (P-type) (TC 3.A.3) family. Type IB subfamily.</text>
</comment>
<evidence type="ECO:0000259" key="11">
    <source>
        <dbReference type="PROSITE" id="PS50846"/>
    </source>
</evidence>
<dbReference type="AlphaFoldDB" id="A0A126QF78"/>
<protein>
    <submittedName>
        <fullName evidence="12">PM1892 protein</fullName>
    </submittedName>
</protein>
<keyword evidence="7" id="KW-1278">Translocase</keyword>
<dbReference type="GO" id="GO:0012505">
    <property type="term" value="C:endomembrane system"/>
    <property type="evidence" value="ECO:0007669"/>
    <property type="project" value="UniProtKB-SubCell"/>
</dbReference>
<feature type="transmembrane region" description="Helical" evidence="10">
    <location>
        <begin position="334"/>
        <end position="356"/>
    </location>
</feature>
<dbReference type="NCBIfam" id="TIGR01511">
    <property type="entry name" value="ATPase-IB1_Cu"/>
    <property type="match status" value="1"/>
</dbReference>
<dbReference type="PANTHER" id="PTHR43520:SF8">
    <property type="entry name" value="P-TYPE CU(+) TRANSPORTER"/>
    <property type="match status" value="1"/>
</dbReference>
<dbReference type="PRINTS" id="PR00119">
    <property type="entry name" value="CATATPASE"/>
</dbReference>
<feature type="transmembrane region" description="Helical" evidence="10">
    <location>
        <begin position="88"/>
        <end position="108"/>
    </location>
</feature>
<dbReference type="RefSeq" id="WP_071522828.1">
    <property type="nucleotide sequence ID" value="NZ_JACDXE010000001.1"/>
</dbReference>
<evidence type="ECO:0000256" key="10">
    <source>
        <dbReference type="RuleBase" id="RU362081"/>
    </source>
</evidence>
<evidence type="ECO:0000256" key="7">
    <source>
        <dbReference type="ARBA" id="ARBA00022967"/>
    </source>
</evidence>
<evidence type="ECO:0000256" key="9">
    <source>
        <dbReference type="ARBA" id="ARBA00023136"/>
    </source>
</evidence>
<dbReference type="SUPFAM" id="SSF81653">
    <property type="entry name" value="Calcium ATPase, transduction domain A"/>
    <property type="match status" value="1"/>
</dbReference>
<dbReference type="GO" id="GO:0055070">
    <property type="term" value="P:copper ion homeostasis"/>
    <property type="evidence" value="ECO:0007669"/>
    <property type="project" value="TreeGrafter"/>
</dbReference>
<keyword evidence="10" id="KW-1003">Cell membrane</keyword>
<evidence type="ECO:0000256" key="1">
    <source>
        <dbReference type="ARBA" id="ARBA00004127"/>
    </source>
</evidence>
<dbReference type="GO" id="GO:0005507">
    <property type="term" value="F:copper ion binding"/>
    <property type="evidence" value="ECO:0007669"/>
    <property type="project" value="TreeGrafter"/>
</dbReference>
<dbReference type="Gene3D" id="2.70.150.10">
    <property type="entry name" value="Calcium-transporting ATPase, cytoplasmic transduction domain A"/>
    <property type="match status" value="1"/>
</dbReference>
<dbReference type="PRINTS" id="PR00943">
    <property type="entry name" value="CUATPASE"/>
</dbReference>
<keyword evidence="3 10" id="KW-0812">Transmembrane</keyword>
<dbReference type="PROSITE" id="PS01047">
    <property type="entry name" value="HMA_1"/>
    <property type="match status" value="1"/>
</dbReference>
<dbReference type="PROSITE" id="PS01229">
    <property type="entry name" value="COF_2"/>
    <property type="match status" value="1"/>
</dbReference>
<proteinExistence type="inferred from homology"/>
<dbReference type="Gene3D" id="3.30.70.100">
    <property type="match status" value="1"/>
</dbReference>
<dbReference type="GO" id="GO:0005886">
    <property type="term" value="C:plasma membrane"/>
    <property type="evidence" value="ECO:0007669"/>
    <property type="project" value="UniProtKB-SubCell"/>
</dbReference>
<feature type="domain" description="HMA" evidence="11">
    <location>
        <begin position="3"/>
        <end position="69"/>
    </location>
</feature>
<dbReference type="InterPro" id="IPR008250">
    <property type="entry name" value="ATPase_P-typ_transduc_dom_A_sf"/>
</dbReference>
<feature type="transmembrane region" description="Helical" evidence="10">
    <location>
        <begin position="672"/>
        <end position="688"/>
    </location>
</feature>
<evidence type="ECO:0000256" key="2">
    <source>
        <dbReference type="ARBA" id="ARBA00006024"/>
    </source>
</evidence>
<dbReference type="InterPro" id="IPR018303">
    <property type="entry name" value="ATPase_P-typ_P_site"/>
</dbReference>
<dbReference type="CDD" id="cd02094">
    <property type="entry name" value="P-type_ATPase_Cu-like"/>
    <property type="match status" value="1"/>
</dbReference>
<evidence type="ECO:0000256" key="3">
    <source>
        <dbReference type="ARBA" id="ARBA00022692"/>
    </source>
</evidence>
<reference evidence="12" key="1">
    <citation type="submission" date="2015-01" db="EMBL/GenBank/DDBJ databases">
        <title>Draft genome sequence of Pasteurella multocida isolated from alpaca pneumonia.</title>
        <authorList>
            <person name="Maturrano L."/>
            <person name="Hurtado R."/>
            <person name="Allasi N."/>
            <person name="Juscamayta E."/>
            <person name="Fernandez D."/>
            <person name="Maximiliano J."/>
            <person name="Rimac R."/>
            <person name="Rosadio R."/>
        </authorList>
    </citation>
    <scope>NUCLEOTIDE SEQUENCE</scope>
    <source>
        <strain evidence="12">UNMSM</strain>
    </source>
</reference>
<dbReference type="InterPro" id="IPR036163">
    <property type="entry name" value="HMA_dom_sf"/>
</dbReference>
<dbReference type="InterPro" id="IPR023299">
    <property type="entry name" value="ATPase_P-typ_cyto_dom_N"/>
</dbReference>
<dbReference type="SUPFAM" id="SSF55008">
    <property type="entry name" value="HMA, heavy metal-associated domain"/>
    <property type="match status" value="1"/>
</dbReference>
<dbReference type="SUPFAM" id="SSF81665">
    <property type="entry name" value="Calcium ATPase, transmembrane domain M"/>
    <property type="match status" value="1"/>
</dbReference>
<evidence type="ECO:0000256" key="5">
    <source>
        <dbReference type="ARBA" id="ARBA00022741"/>
    </source>
</evidence>
<keyword evidence="8 10" id="KW-1133">Transmembrane helix</keyword>
<feature type="transmembrane region" description="Helical" evidence="10">
    <location>
        <begin position="120"/>
        <end position="139"/>
    </location>
</feature>
<keyword evidence="6 10" id="KW-0067">ATP-binding</keyword>
<keyword evidence="9 10" id="KW-0472">Membrane</keyword>
<feature type="transmembrane region" description="Helical" evidence="10">
    <location>
        <begin position="368"/>
        <end position="392"/>
    </location>
</feature>
<dbReference type="CDD" id="cd00371">
    <property type="entry name" value="HMA"/>
    <property type="match status" value="1"/>
</dbReference>
<dbReference type="SUPFAM" id="SSF56784">
    <property type="entry name" value="HAD-like"/>
    <property type="match status" value="1"/>
</dbReference>
<dbReference type="InterPro" id="IPR059000">
    <property type="entry name" value="ATPase_P-type_domA"/>
</dbReference>
<dbReference type="Gene3D" id="3.40.50.1000">
    <property type="entry name" value="HAD superfamily/HAD-like"/>
    <property type="match status" value="1"/>
</dbReference>
<dbReference type="PANTHER" id="PTHR43520">
    <property type="entry name" value="ATP7, ISOFORM B"/>
    <property type="match status" value="1"/>
</dbReference>
<dbReference type="InterPro" id="IPR023298">
    <property type="entry name" value="ATPase_P-typ_TM_dom_sf"/>
</dbReference>
<gene>
    <name evidence="12" type="primary">PM1892</name>
</gene>
<comment type="subcellular location">
    <subcellularLocation>
        <location evidence="10">Cell membrane</location>
    </subcellularLocation>
    <subcellularLocation>
        <location evidence="1">Endomembrane system</location>
        <topology evidence="1">Multi-pass membrane protein</topology>
    </subcellularLocation>
</comment>
<sequence length="724" mass="78534">MQQKITLHIQGMTCQACASRIEKVLNKKPYIQQAAVNFASEQAQVSFDNSEHSPQDILQLIENVGFTGSLQSEQAPPLVEPRLPSWRLWLLLLINLPFMFGMIGMLLGQHHWMLAPEWQFVLASIVQFGLAIPFYKSAWGSLKGGLANMDVLVSLGTLSIYFYSVFMLFTAYGHTHEGIPHVYFEASIMVLGFVSLGKFLEERTKKHSLNSLGLLVKLTPQQVNVQRDGQWQTLPLDQVQIGDLLRVKQGERIAADGIVQSGTGWSDESHLTGEFKPEMKKVGSQVLAGAMLSDGSLVYQAQQLGSQTLLGDMMNALSEAQGTKAPIARFADKVAAVFVPMVVVIALLTFAFTYWIKQDWVSALMHAVAVLVIACPCALGLATPAAIMVGMGNAVKHGIWFKDAAAMEESARVNTVVLDKTGTLTQGKPQIAACWLVENSPYTEQDVYRLAASVEQHASHPLAKAIVQHAQEKGIDLLHAEQIQTALGAGIQAEVEGIGRVKVGKADYCHFTLPALADPIWQLASIVAVAVNDQPIGAFAIADKLKPDSIEGIKRLQAAQIEVYIMSGDQQSAVQYLADQLGIKHAYGNLSPRDKANKIAQLQAEGNVVAMVGDGINDAPALARANVSFAMKNGADVAEHTASATLMQQSVNQMVDGLFLAQATLKNIKQNLFFAFIYNVLGIPIAAWGLLNPIIAGVAMALSSVSVLMNALRLKQVKFNRDMS</sequence>